<evidence type="ECO:0000256" key="1">
    <source>
        <dbReference type="ARBA" id="ARBA00008575"/>
    </source>
</evidence>
<comment type="caution">
    <text evidence="9">The sequence shown here is derived from an EMBL/GenBank/DDBJ whole genome shotgun (WGS) entry which is preliminary data.</text>
</comment>
<keyword evidence="4" id="KW-0547">Nucleotide-binding</keyword>
<dbReference type="GO" id="GO:0016887">
    <property type="term" value="F:ATP hydrolysis activity"/>
    <property type="evidence" value="ECO:0007669"/>
    <property type="project" value="InterPro"/>
</dbReference>
<evidence type="ECO:0000313" key="10">
    <source>
        <dbReference type="Proteomes" id="UP000015453"/>
    </source>
</evidence>
<dbReference type="SMART" id="SM00382">
    <property type="entry name" value="AAA"/>
    <property type="match status" value="1"/>
</dbReference>
<keyword evidence="3" id="KW-0812">Transmembrane</keyword>
<dbReference type="OrthoDB" id="422637at2759"/>
<evidence type="ECO:0000259" key="8">
    <source>
        <dbReference type="SMART" id="SM00382"/>
    </source>
</evidence>
<dbReference type="GO" id="GO:0005524">
    <property type="term" value="F:ATP binding"/>
    <property type="evidence" value="ECO:0007669"/>
    <property type="project" value="UniProtKB-KW"/>
</dbReference>
<keyword evidence="10" id="KW-1185">Reference proteome</keyword>
<gene>
    <name evidence="9" type="ORF">M569_13988</name>
</gene>
<feature type="non-terminal residue" evidence="9">
    <location>
        <position position="1"/>
    </location>
</feature>
<dbReference type="Pfam" id="PF00005">
    <property type="entry name" value="ABC_tran"/>
    <property type="match status" value="1"/>
</dbReference>
<keyword evidence="7" id="KW-0472">Membrane</keyword>
<reference evidence="9 10" key="1">
    <citation type="journal article" date="2013" name="BMC Genomics">
        <title>The miniature genome of a carnivorous plant Genlisea aurea contains a low number of genes and short non-coding sequences.</title>
        <authorList>
            <person name="Leushkin E.V."/>
            <person name="Sutormin R.A."/>
            <person name="Nabieva E.R."/>
            <person name="Penin A.A."/>
            <person name="Kondrashov A.S."/>
            <person name="Logacheva M.D."/>
        </authorList>
    </citation>
    <scope>NUCLEOTIDE SEQUENCE [LARGE SCALE GENOMIC DNA]</scope>
</reference>
<keyword evidence="6" id="KW-1133">Transmembrane helix</keyword>
<feature type="domain" description="AAA+ ATPase" evidence="8">
    <location>
        <begin position="1"/>
        <end position="210"/>
    </location>
</feature>
<evidence type="ECO:0000256" key="2">
    <source>
        <dbReference type="ARBA" id="ARBA00022448"/>
    </source>
</evidence>
<dbReference type="Proteomes" id="UP000015453">
    <property type="component" value="Unassembled WGS sequence"/>
</dbReference>
<keyword evidence="2" id="KW-0813">Transport</keyword>
<protein>
    <recommendedName>
        <fullName evidence="8">AAA+ ATPase domain-containing protein</fullName>
    </recommendedName>
</protein>
<accession>S8DDC9</accession>
<dbReference type="SUPFAM" id="SSF52540">
    <property type="entry name" value="P-loop containing nucleoside triphosphate hydrolases"/>
    <property type="match status" value="1"/>
</dbReference>
<sequence length="227" mass="26186">ISGPSGSGKTSLLRALAGLWSYGNGSITFFDDNLQSVKEEEEGRIRGRRRRRRTSVFFLPQRPYMVLGTLRQQLLYPTWYENCSETDQLEGTIDSSRIDDERRRRTKPTTEELKRILEKVRLDYVLTRFDLDSTHEWSSVLSIGEQQRLAFARLLLSGPELALLDESTSALDEPNEAHLYRLMEESGITYVSIGHRKSLYRHHVNVLNVSPSSESWSPVRNWSLEPI</sequence>
<evidence type="ECO:0000256" key="5">
    <source>
        <dbReference type="ARBA" id="ARBA00022840"/>
    </source>
</evidence>
<name>S8DDC9_9LAMI</name>
<dbReference type="Gene3D" id="3.40.50.300">
    <property type="entry name" value="P-loop containing nucleotide triphosphate hydrolases"/>
    <property type="match status" value="1"/>
</dbReference>
<comment type="similarity">
    <text evidence="1">Belongs to the ABC transporter superfamily. ABCD family. Peroxisomal fatty acyl CoA transporter (TC 3.A.1.203) subfamily.</text>
</comment>
<evidence type="ECO:0000256" key="7">
    <source>
        <dbReference type="ARBA" id="ARBA00023136"/>
    </source>
</evidence>
<feature type="non-terminal residue" evidence="9">
    <location>
        <position position="227"/>
    </location>
</feature>
<dbReference type="PANTHER" id="PTHR11384:SF59">
    <property type="entry name" value="LYSOSOMAL COBALAMIN TRANSPORTER ABCD4"/>
    <property type="match status" value="1"/>
</dbReference>
<proteinExistence type="inferred from homology"/>
<dbReference type="InterPro" id="IPR050835">
    <property type="entry name" value="ABC_transporter_sub-D"/>
</dbReference>
<dbReference type="PANTHER" id="PTHR11384">
    <property type="entry name" value="ATP-BINDING CASSETTE, SUB-FAMILY D MEMBER"/>
    <property type="match status" value="1"/>
</dbReference>
<dbReference type="AlphaFoldDB" id="S8DDC9"/>
<evidence type="ECO:0000313" key="9">
    <source>
        <dbReference type="EMBL" id="EPS60813.1"/>
    </source>
</evidence>
<evidence type="ECO:0000256" key="3">
    <source>
        <dbReference type="ARBA" id="ARBA00022692"/>
    </source>
</evidence>
<evidence type="ECO:0000256" key="6">
    <source>
        <dbReference type="ARBA" id="ARBA00022989"/>
    </source>
</evidence>
<keyword evidence="5" id="KW-0067">ATP-binding</keyword>
<organism evidence="9 10">
    <name type="scientific">Genlisea aurea</name>
    <dbReference type="NCBI Taxonomy" id="192259"/>
    <lineage>
        <taxon>Eukaryota</taxon>
        <taxon>Viridiplantae</taxon>
        <taxon>Streptophyta</taxon>
        <taxon>Embryophyta</taxon>
        <taxon>Tracheophyta</taxon>
        <taxon>Spermatophyta</taxon>
        <taxon>Magnoliopsida</taxon>
        <taxon>eudicotyledons</taxon>
        <taxon>Gunneridae</taxon>
        <taxon>Pentapetalae</taxon>
        <taxon>asterids</taxon>
        <taxon>lamiids</taxon>
        <taxon>Lamiales</taxon>
        <taxon>Lentibulariaceae</taxon>
        <taxon>Genlisea</taxon>
    </lineage>
</organism>
<dbReference type="InterPro" id="IPR027417">
    <property type="entry name" value="P-loop_NTPase"/>
</dbReference>
<dbReference type="EMBL" id="AUSU01007285">
    <property type="protein sequence ID" value="EPS60813.1"/>
    <property type="molecule type" value="Genomic_DNA"/>
</dbReference>
<evidence type="ECO:0000256" key="4">
    <source>
        <dbReference type="ARBA" id="ARBA00022741"/>
    </source>
</evidence>
<dbReference type="InterPro" id="IPR003439">
    <property type="entry name" value="ABC_transporter-like_ATP-bd"/>
</dbReference>
<dbReference type="InterPro" id="IPR003593">
    <property type="entry name" value="AAA+_ATPase"/>
</dbReference>